<dbReference type="AlphaFoldDB" id="A0A248TNZ0"/>
<dbReference type="OrthoDB" id="142218at2"/>
<evidence type="ECO:0000313" key="4">
    <source>
        <dbReference type="Proteomes" id="UP000215137"/>
    </source>
</evidence>
<reference evidence="3 4" key="1">
    <citation type="submission" date="2017-08" db="EMBL/GenBank/DDBJ databases">
        <title>Complete Genome Sequence of Bacillus kochii Oregon-R-modENCODE STRAIN BDGP4, isolated from Drosophila melanogaster gut.</title>
        <authorList>
            <person name="Wan K.H."/>
            <person name="Yu C."/>
            <person name="Park S."/>
            <person name="Hammonds A.S."/>
            <person name="Booth B.W."/>
            <person name="Celniker S.E."/>
        </authorList>
    </citation>
    <scope>NUCLEOTIDE SEQUENCE [LARGE SCALE GENOMIC DNA]</scope>
    <source>
        <strain evidence="3 4">BDGP4</strain>
    </source>
</reference>
<gene>
    <name evidence="3" type="ORF">CKF48_04630</name>
</gene>
<dbReference type="Proteomes" id="UP000215137">
    <property type="component" value="Chromosome"/>
</dbReference>
<evidence type="ECO:0000313" key="3">
    <source>
        <dbReference type="EMBL" id="ASV69948.1"/>
    </source>
</evidence>
<protein>
    <submittedName>
        <fullName evidence="3">PucR family transcriptional regulator</fullName>
    </submittedName>
</protein>
<dbReference type="EMBL" id="CP022983">
    <property type="protein sequence ID" value="ASV69948.1"/>
    <property type="molecule type" value="Genomic_DNA"/>
</dbReference>
<dbReference type="InterPro" id="IPR025736">
    <property type="entry name" value="PucR_C-HTH_dom"/>
</dbReference>
<dbReference type="KEGG" id="bko:CKF48_04630"/>
<dbReference type="InterPro" id="IPR051448">
    <property type="entry name" value="CdaR-like_regulators"/>
</dbReference>
<feature type="domain" description="Purine catabolism PurC-like" evidence="1">
    <location>
        <begin position="5"/>
        <end position="130"/>
    </location>
</feature>
<dbReference type="Pfam" id="PF07905">
    <property type="entry name" value="PucR"/>
    <property type="match status" value="1"/>
</dbReference>
<name>A0A248TNZ0_9BACI</name>
<dbReference type="PANTHER" id="PTHR33744:SF15">
    <property type="entry name" value="CARBOHYDRATE DIACID REGULATOR"/>
    <property type="match status" value="1"/>
</dbReference>
<dbReference type="InterPro" id="IPR042070">
    <property type="entry name" value="PucR_C-HTH_sf"/>
</dbReference>
<proteinExistence type="predicted"/>
<dbReference type="Pfam" id="PF13556">
    <property type="entry name" value="HTH_30"/>
    <property type="match status" value="1"/>
</dbReference>
<evidence type="ECO:0000259" key="2">
    <source>
        <dbReference type="Pfam" id="PF13556"/>
    </source>
</evidence>
<accession>A0A248TNZ0</accession>
<organism evidence="3 4">
    <name type="scientific">Cytobacillus kochii</name>
    <dbReference type="NCBI Taxonomy" id="859143"/>
    <lineage>
        <taxon>Bacteria</taxon>
        <taxon>Bacillati</taxon>
        <taxon>Bacillota</taxon>
        <taxon>Bacilli</taxon>
        <taxon>Bacillales</taxon>
        <taxon>Bacillaceae</taxon>
        <taxon>Cytobacillus</taxon>
    </lineage>
</organism>
<evidence type="ECO:0000259" key="1">
    <source>
        <dbReference type="Pfam" id="PF07905"/>
    </source>
</evidence>
<dbReference type="Gene3D" id="1.10.10.2840">
    <property type="entry name" value="PucR C-terminal helix-turn-helix domain"/>
    <property type="match status" value="1"/>
</dbReference>
<dbReference type="PANTHER" id="PTHR33744">
    <property type="entry name" value="CARBOHYDRATE DIACID REGULATOR"/>
    <property type="match status" value="1"/>
</dbReference>
<dbReference type="InterPro" id="IPR012914">
    <property type="entry name" value="PucR_dom"/>
</dbReference>
<feature type="domain" description="PucR C-terminal helix-turn-helix" evidence="2">
    <location>
        <begin position="318"/>
        <end position="358"/>
    </location>
</feature>
<sequence length="393" mass="45718">MSVKDLFQLSVTKNFSIVAGNNALHKKVKSVEILDFEFSNGNYPVREETFSPHSLVLSSLLFANQRPELLIETIKELIKLKVSALAYKPVIFQDLPDEVLNLANELGFPILRFGGDEYFEDIIFEVMNSIQNRGNDLFLQNIMRYLIEDKVSESQLQNFLQQINKPFEKYVFTANIHMLQSQNPQWMDSFLQFQPFLKSGIVCTYKNSIMILLTDKSERIKFTKILKEWMDLYGIQTDGLTLGYGQVHKTHTELHLAVREAYYARIMAEIEKNSVCNYSDLTSERLLIELYRKDAQFTVSYVKEYLGPILAEKTDKELLHTAITFVLKKSNVKEVAATHYCHPNTIRYRMMKIRQLIEPFGNEFVFYENLSSAVKLYLLHKTIEETPLDVLQK</sequence>
<keyword evidence="4" id="KW-1185">Reference proteome</keyword>